<dbReference type="HOGENOM" id="CLU_1122463_0_0_1"/>
<gene>
    <name evidence="2" type="ORF">NEMVEDRAFT_v1g212940</name>
</gene>
<sequence>MDRKIASFIYGNYPGFQDAEIFEEDQSYRYKHNVDEAFESGNEDMDRPPTPDFHLEGEKEDEASETSPRGSENSEESRSVSPKNEEEDGARAEHRSTGEKTLPTAENKQDMEDASDDNKSENVASPECSNEEEKEPEEIKNKSEMGDSDKEESVNEEKSDKDVESSMTPESPQTRTPDNMTPETPESDSKKNDEDDVFGDESNEGIKSGDEETEEVTRDKTDNDDKMEEDEEELEIPLSPIGDLGLSG</sequence>
<evidence type="ECO:0000313" key="3">
    <source>
        <dbReference type="Proteomes" id="UP000001593"/>
    </source>
</evidence>
<feature type="compositionally biased region" description="Basic and acidic residues" evidence="1">
    <location>
        <begin position="207"/>
        <end position="224"/>
    </location>
</feature>
<evidence type="ECO:0000256" key="1">
    <source>
        <dbReference type="SAM" id="MobiDB-lite"/>
    </source>
</evidence>
<dbReference type="InParanoid" id="A7SIU3"/>
<feature type="compositionally biased region" description="Acidic residues" evidence="1">
    <location>
        <begin position="225"/>
        <end position="235"/>
    </location>
</feature>
<feature type="compositionally biased region" description="Basic and acidic residues" evidence="1">
    <location>
        <begin position="44"/>
        <end position="57"/>
    </location>
</feature>
<proteinExistence type="predicted"/>
<organism evidence="2 3">
    <name type="scientific">Nematostella vectensis</name>
    <name type="common">Starlet sea anemone</name>
    <dbReference type="NCBI Taxonomy" id="45351"/>
    <lineage>
        <taxon>Eukaryota</taxon>
        <taxon>Metazoa</taxon>
        <taxon>Cnidaria</taxon>
        <taxon>Anthozoa</taxon>
        <taxon>Hexacorallia</taxon>
        <taxon>Actiniaria</taxon>
        <taxon>Edwardsiidae</taxon>
        <taxon>Nematostella</taxon>
    </lineage>
</organism>
<evidence type="ECO:0000313" key="2">
    <source>
        <dbReference type="EMBL" id="EDO36343.1"/>
    </source>
</evidence>
<protein>
    <submittedName>
        <fullName evidence="2">Uncharacterized protein</fullName>
    </submittedName>
</protein>
<feature type="compositionally biased region" description="Acidic residues" evidence="1">
    <location>
        <begin position="194"/>
        <end position="203"/>
    </location>
</feature>
<dbReference type="Proteomes" id="UP000001593">
    <property type="component" value="Unassembled WGS sequence"/>
</dbReference>
<feature type="region of interest" description="Disordered" evidence="1">
    <location>
        <begin position="32"/>
        <end position="248"/>
    </location>
</feature>
<accession>A7SIU3</accession>
<feature type="compositionally biased region" description="Basic and acidic residues" evidence="1">
    <location>
        <begin position="137"/>
        <end position="164"/>
    </location>
</feature>
<dbReference type="EMBL" id="DS469672">
    <property type="protein sequence ID" value="EDO36343.1"/>
    <property type="molecule type" value="Genomic_DNA"/>
</dbReference>
<feature type="non-terminal residue" evidence="2">
    <location>
        <position position="248"/>
    </location>
</feature>
<feature type="compositionally biased region" description="Basic and acidic residues" evidence="1">
    <location>
        <begin position="107"/>
        <end position="120"/>
    </location>
</feature>
<reference evidence="2 3" key="1">
    <citation type="journal article" date="2007" name="Science">
        <title>Sea anemone genome reveals ancestral eumetazoan gene repertoire and genomic organization.</title>
        <authorList>
            <person name="Putnam N.H."/>
            <person name="Srivastava M."/>
            <person name="Hellsten U."/>
            <person name="Dirks B."/>
            <person name="Chapman J."/>
            <person name="Salamov A."/>
            <person name="Terry A."/>
            <person name="Shapiro H."/>
            <person name="Lindquist E."/>
            <person name="Kapitonov V.V."/>
            <person name="Jurka J."/>
            <person name="Genikhovich G."/>
            <person name="Grigoriev I.V."/>
            <person name="Lucas S.M."/>
            <person name="Steele R.E."/>
            <person name="Finnerty J.R."/>
            <person name="Technau U."/>
            <person name="Martindale M.Q."/>
            <person name="Rokhsar D.S."/>
        </authorList>
    </citation>
    <scope>NUCLEOTIDE SEQUENCE [LARGE SCALE GENOMIC DNA]</scope>
    <source>
        <strain evidence="3">CH2 X CH6</strain>
    </source>
</reference>
<feature type="compositionally biased region" description="Polar residues" evidence="1">
    <location>
        <begin position="165"/>
        <end position="184"/>
    </location>
</feature>
<keyword evidence="3" id="KW-1185">Reference proteome</keyword>
<dbReference type="AlphaFoldDB" id="A7SIU3"/>
<feature type="compositionally biased region" description="Basic and acidic residues" evidence="1">
    <location>
        <begin position="89"/>
        <end position="98"/>
    </location>
</feature>
<name>A7SIU3_NEMVE</name>